<dbReference type="FunFam" id="3.30.160.20:FF:000004">
    <property type="entry name" value="Peptide chain release factor 1"/>
    <property type="match status" value="1"/>
</dbReference>
<evidence type="ECO:0000313" key="5">
    <source>
        <dbReference type="Proteomes" id="UP000708148"/>
    </source>
</evidence>
<accession>A0A8S1JDK2</accession>
<organism evidence="4 5">
    <name type="scientific">Ostreobium quekettii</name>
    <dbReference type="NCBI Taxonomy" id="121088"/>
    <lineage>
        <taxon>Eukaryota</taxon>
        <taxon>Viridiplantae</taxon>
        <taxon>Chlorophyta</taxon>
        <taxon>core chlorophytes</taxon>
        <taxon>Ulvophyceae</taxon>
        <taxon>TCBD clade</taxon>
        <taxon>Bryopsidales</taxon>
        <taxon>Ostreobineae</taxon>
        <taxon>Ostreobiaceae</taxon>
        <taxon>Ostreobium</taxon>
    </lineage>
</organism>
<dbReference type="SUPFAM" id="SSF75620">
    <property type="entry name" value="Release factor"/>
    <property type="match status" value="1"/>
</dbReference>
<proteinExistence type="inferred from homology"/>
<dbReference type="Gene3D" id="3.30.70.1660">
    <property type="match status" value="1"/>
</dbReference>
<evidence type="ECO:0000256" key="2">
    <source>
        <dbReference type="ARBA" id="ARBA00022917"/>
    </source>
</evidence>
<dbReference type="SMART" id="SM00937">
    <property type="entry name" value="PCRF"/>
    <property type="match status" value="1"/>
</dbReference>
<dbReference type="InterPro" id="IPR050057">
    <property type="entry name" value="Prokaryotic/Mito_RF"/>
</dbReference>
<comment type="similarity">
    <text evidence="1">Belongs to the prokaryotic/mitochondrial release factor family.</text>
</comment>
<dbReference type="NCBIfam" id="NF001859">
    <property type="entry name" value="PRK00591.1"/>
    <property type="match status" value="1"/>
</dbReference>
<evidence type="ECO:0000259" key="3">
    <source>
        <dbReference type="PROSITE" id="PS00745"/>
    </source>
</evidence>
<dbReference type="InterPro" id="IPR045853">
    <property type="entry name" value="Pep_chain_release_fac_I_sf"/>
</dbReference>
<dbReference type="OrthoDB" id="2019491at2759"/>
<dbReference type="Pfam" id="PF00472">
    <property type="entry name" value="RF-1"/>
    <property type="match status" value="1"/>
</dbReference>
<name>A0A8S1JDK2_9CHLO</name>
<gene>
    <name evidence="4" type="ORF">OSTQU699_LOCUS10617</name>
</gene>
<dbReference type="Proteomes" id="UP000708148">
    <property type="component" value="Unassembled WGS sequence"/>
</dbReference>
<comment type="caution">
    <text evidence="4">The sequence shown here is derived from an EMBL/GenBank/DDBJ whole genome shotgun (WGS) entry which is preliminary data.</text>
</comment>
<dbReference type="InterPro" id="IPR004373">
    <property type="entry name" value="RF-1"/>
</dbReference>
<evidence type="ECO:0000256" key="1">
    <source>
        <dbReference type="ARBA" id="ARBA00010835"/>
    </source>
</evidence>
<dbReference type="InterPro" id="IPR005139">
    <property type="entry name" value="PCRF"/>
</dbReference>
<dbReference type="InterPro" id="IPR000352">
    <property type="entry name" value="Pep_chain_release_fac_I"/>
</dbReference>
<evidence type="ECO:0000313" key="4">
    <source>
        <dbReference type="EMBL" id="CAD7705262.1"/>
    </source>
</evidence>
<protein>
    <recommendedName>
        <fullName evidence="3">Prokaryotic-type class I peptide chain release factors domain-containing protein</fullName>
    </recommendedName>
</protein>
<dbReference type="Gene3D" id="6.10.140.1950">
    <property type="match status" value="1"/>
</dbReference>
<dbReference type="PANTHER" id="PTHR43804:SF8">
    <property type="entry name" value="PEPTIDE CHAIN RELEASE FACTOR APG3, CHLOROPLASTIC"/>
    <property type="match status" value="1"/>
</dbReference>
<reference evidence="4" key="1">
    <citation type="submission" date="2020-12" db="EMBL/GenBank/DDBJ databases">
        <authorList>
            <person name="Iha C."/>
        </authorList>
    </citation>
    <scope>NUCLEOTIDE SEQUENCE</scope>
</reference>
<keyword evidence="5" id="KW-1185">Reference proteome</keyword>
<sequence>MGRPADADGGFCSGAHARGAPEPYVIAKLDNAEESYNELQRRLADPEVTCDPAELQKTAKAASELEELVVAYRAFKQTSSQLEEAQELLKDSGGDPEMLEIARDEIATLEPVAEEQEKKLKLLLLPADPLDQKSIVLEVRAGAGGDEAALWAGDLLRMYERYADEMGWRVSTLSISPGDDGGIKEGVIQIKGKMVYSKLKFEGGVHRVQRVPATESAGRVHTSTATVAIMPEIDEVTVQIDPKDIELTTARASGAGGQNVNKVETAVDLVHKPTGIRIFSQAERSQLKNKENAFRILRAKLYDLEVQKQRAKVSAERMNQIGSGERSEKIRTYNFKANRMSDHRLKQNYDLTRALGGDLEECVAALVALDQQDRLREMAESSGEAVAARV</sequence>
<dbReference type="PROSITE" id="PS00745">
    <property type="entry name" value="RF_PROK_I"/>
    <property type="match status" value="1"/>
</dbReference>
<dbReference type="GO" id="GO:0016149">
    <property type="term" value="F:translation release factor activity, codon specific"/>
    <property type="evidence" value="ECO:0007669"/>
    <property type="project" value="InterPro"/>
</dbReference>
<keyword evidence="2" id="KW-0648">Protein biosynthesis</keyword>
<dbReference type="EMBL" id="CAJHUC010003063">
    <property type="protein sequence ID" value="CAD7705262.1"/>
    <property type="molecule type" value="Genomic_DNA"/>
</dbReference>
<dbReference type="Pfam" id="PF03462">
    <property type="entry name" value="PCRF"/>
    <property type="match status" value="1"/>
</dbReference>
<dbReference type="AlphaFoldDB" id="A0A8S1JDK2"/>
<dbReference type="Gene3D" id="3.30.160.20">
    <property type="match status" value="1"/>
</dbReference>
<dbReference type="NCBIfam" id="TIGR00019">
    <property type="entry name" value="prfA"/>
    <property type="match status" value="1"/>
</dbReference>
<feature type="domain" description="Prokaryotic-type class I peptide chain release factors" evidence="3">
    <location>
        <begin position="251"/>
        <end position="267"/>
    </location>
</feature>
<dbReference type="GO" id="GO:0005737">
    <property type="term" value="C:cytoplasm"/>
    <property type="evidence" value="ECO:0007669"/>
    <property type="project" value="UniProtKB-ARBA"/>
</dbReference>
<dbReference type="HAMAP" id="MF_00093">
    <property type="entry name" value="Rel_fac_1"/>
    <property type="match status" value="1"/>
</dbReference>
<dbReference type="PANTHER" id="PTHR43804">
    <property type="entry name" value="LD18447P"/>
    <property type="match status" value="1"/>
</dbReference>
<dbReference type="FunFam" id="3.30.70.1660:FF:000002">
    <property type="entry name" value="Peptide chain release factor 1"/>
    <property type="match status" value="1"/>
</dbReference>